<dbReference type="EMBL" id="CP133612">
    <property type="protein sequence ID" value="WMV09582.1"/>
    <property type="molecule type" value="Genomic_DNA"/>
</dbReference>
<dbReference type="Proteomes" id="UP001234989">
    <property type="component" value="Chromosome 1"/>
</dbReference>
<accession>A0AAF0PRL8</accession>
<organism evidence="1 2">
    <name type="scientific">Solanum verrucosum</name>
    <dbReference type="NCBI Taxonomy" id="315347"/>
    <lineage>
        <taxon>Eukaryota</taxon>
        <taxon>Viridiplantae</taxon>
        <taxon>Streptophyta</taxon>
        <taxon>Embryophyta</taxon>
        <taxon>Tracheophyta</taxon>
        <taxon>Spermatophyta</taxon>
        <taxon>Magnoliopsida</taxon>
        <taxon>eudicotyledons</taxon>
        <taxon>Gunneridae</taxon>
        <taxon>Pentapetalae</taxon>
        <taxon>asterids</taxon>
        <taxon>lamiids</taxon>
        <taxon>Solanales</taxon>
        <taxon>Solanaceae</taxon>
        <taxon>Solanoideae</taxon>
        <taxon>Solaneae</taxon>
        <taxon>Solanum</taxon>
    </lineage>
</organism>
<keyword evidence="2" id="KW-1185">Reference proteome</keyword>
<proteinExistence type="predicted"/>
<protein>
    <submittedName>
        <fullName evidence="1">Uncharacterized protein</fullName>
    </submittedName>
</protein>
<evidence type="ECO:0000313" key="1">
    <source>
        <dbReference type="EMBL" id="WMV09582.1"/>
    </source>
</evidence>
<reference evidence="1" key="1">
    <citation type="submission" date="2023-08" db="EMBL/GenBank/DDBJ databases">
        <title>A de novo genome assembly of Solanum verrucosum Schlechtendal, a Mexican diploid species geographically isolated from the other diploid A-genome species in potato relatives.</title>
        <authorList>
            <person name="Hosaka K."/>
        </authorList>
    </citation>
    <scope>NUCLEOTIDE SEQUENCE</scope>
    <source>
        <tissue evidence="1">Young leaves</tissue>
    </source>
</reference>
<dbReference type="AlphaFoldDB" id="A0AAF0PRL8"/>
<gene>
    <name evidence="1" type="ORF">MTR67_002967</name>
</gene>
<evidence type="ECO:0000313" key="2">
    <source>
        <dbReference type="Proteomes" id="UP001234989"/>
    </source>
</evidence>
<name>A0AAF0PRL8_SOLVR</name>
<sequence length="33" mass="3748">MEGESRNLTKCGTTVTIDGPYINLRTILLNHRM</sequence>